<reference evidence="7" key="1">
    <citation type="submission" date="2023-03" db="EMBL/GenBank/DDBJ databases">
        <title>Massive genome expansion in bonnet fungi (Mycena s.s.) driven by repeated elements and novel gene families across ecological guilds.</title>
        <authorList>
            <consortium name="Lawrence Berkeley National Laboratory"/>
            <person name="Harder C.B."/>
            <person name="Miyauchi S."/>
            <person name="Viragh M."/>
            <person name="Kuo A."/>
            <person name="Thoen E."/>
            <person name="Andreopoulos B."/>
            <person name="Lu D."/>
            <person name="Skrede I."/>
            <person name="Drula E."/>
            <person name="Henrissat B."/>
            <person name="Morin E."/>
            <person name="Kohler A."/>
            <person name="Barry K."/>
            <person name="LaButti K."/>
            <person name="Morin E."/>
            <person name="Salamov A."/>
            <person name="Lipzen A."/>
            <person name="Mereny Z."/>
            <person name="Hegedus B."/>
            <person name="Baldrian P."/>
            <person name="Stursova M."/>
            <person name="Weitz H."/>
            <person name="Taylor A."/>
            <person name="Grigoriev I.V."/>
            <person name="Nagy L.G."/>
            <person name="Martin F."/>
            <person name="Kauserud H."/>
        </authorList>
    </citation>
    <scope>NUCLEOTIDE SEQUENCE</scope>
    <source>
        <strain evidence="7">CBHHK182m</strain>
    </source>
</reference>
<dbReference type="Proteomes" id="UP001215598">
    <property type="component" value="Unassembled WGS sequence"/>
</dbReference>
<feature type="compositionally biased region" description="Polar residues" evidence="5">
    <location>
        <begin position="1"/>
        <end position="18"/>
    </location>
</feature>
<dbReference type="InterPro" id="IPR012349">
    <property type="entry name" value="Split_barrel_FMN-bd"/>
</dbReference>
<evidence type="ECO:0000313" key="7">
    <source>
        <dbReference type="EMBL" id="KAJ7753825.1"/>
    </source>
</evidence>
<keyword evidence="2" id="KW-0285">Flavoprotein</keyword>
<comment type="caution">
    <text evidence="7">The sequence shown here is derived from an EMBL/GenBank/DDBJ whole genome shotgun (WGS) entry which is preliminary data.</text>
</comment>
<feature type="domain" description="Flavin reductase like" evidence="6">
    <location>
        <begin position="69"/>
        <end position="226"/>
    </location>
</feature>
<dbReference type="PANTHER" id="PTHR33798">
    <property type="entry name" value="FLAVOPROTEIN OXYGENASE"/>
    <property type="match status" value="1"/>
</dbReference>
<dbReference type="AlphaFoldDB" id="A0AAD7NBJ5"/>
<organism evidence="7 8">
    <name type="scientific">Mycena metata</name>
    <dbReference type="NCBI Taxonomy" id="1033252"/>
    <lineage>
        <taxon>Eukaryota</taxon>
        <taxon>Fungi</taxon>
        <taxon>Dikarya</taxon>
        <taxon>Basidiomycota</taxon>
        <taxon>Agaricomycotina</taxon>
        <taxon>Agaricomycetes</taxon>
        <taxon>Agaricomycetidae</taxon>
        <taxon>Agaricales</taxon>
        <taxon>Marasmiineae</taxon>
        <taxon>Mycenaceae</taxon>
        <taxon>Mycena</taxon>
    </lineage>
</organism>
<dbReference type="Gene3D" id="2.30.110.10">
    <property type="entry name" value="Electron Transport, Fmn-binding Protein, Chain A"/>
    <property type="match status" value="1"/>
</dbReference>
<evidence type="ECO:0000256" key="1">
    <source>
        <dbReference type="ARBA" id="ARBA00001917"/>
    </source>
</evidence>
<accession>A0AAD7NBJ5</accession>
<sequence length="266" mass="29152">MSTSNDSDLPSFDTSEFKYTQPPQPSWTFGQPITSTEEGRKWAEQEKEGWKSFDISAENPRFMYSLCTSGIAPRPVAFVSTIAENGDENLAPFSWFNQVSAFPSVISVSCLAIPRHKDTASNIKATKGFTVNIISEPWVAHANSCSIDAPPGVSEWALSGLTREPSISVKPARVKESAFALECELLQIVDIKNDAGAITTNLILGSVKYVHVRKAVLNDKGTIDPAKLMPVARMGDTTFVTVKDGFRIPRPVWADEKETIENLALL</sequence>
<evidence type="ECO:0000313" key="8">
    <source>
        <dbReference type="Proteomes" id="UP001215598"/>
    </source>
</evidence>
<keyword evidence="8" id="KW-1185">Reference proteome</keyword>
<comment type="cofactor">
    <cofactor evidence="1">
        <name>FMN</name>
        <dbReference type="ChEBI" id="CHEBI:58210"/>
    </cofactor>
</comment>
<evidence type="ECO:0000259" key="6">
    <source>
        <dbReference type="SMART" id="SM00903"/>
    </source>
</evidence>
<feature type="region of interest" description="Disordered" evidence="5">
    <location>
        <begin position="1"/>
        <end position="41"/>
    </location>
</feature>
<evidence type="ECO:0000256" key="4">
    <source>
        <dbReference type="ARBA" id="ARBA00038054"/>
    </source>
</evidence>
<evidence type="ECO:0000256" key="5">
    <source>
        <dbReference type="SAM" id="MobiDB-lite"/>
    </source>
</evidence>
<dbReference type="EMBL" id="JARKIB010000054">
    <property type="protein sequence ID" value="KAJ7753825.1"/>
    <property type="molecule type" value="Genomic_DNA"/>
</dbReference>
<dbReference type="GO" id="GO:0010181">
    <property type="term" value="F:FMN binding"/>
    <property type="evidence" value="ECO:0007669"/>
    <property type="project" value="InterPro"/>
</dbReference>
<evidence type="ECO:0000256" key="3">
    <source>
        <dbReference type="ARBA" id="ARBA00022643"/>
    </source>
</evidence>
<keyword evidence="3" id="KW-0288">FMN</keyword>
<dbReference type="Pfam" id="PF01613">
    <property type="entry name" value="Flavin_Reduct"/>
    <property type="match status" value="1"/>
</dbReference>
<dbReference type="InterPro" id="IPR002563">
    <property type="entry name" value="Flavin_Rdtase-like_dom"/>
</dbReference>
<proteinExistence type="inferred from homology"/>
<dbReference type="SUPFAM" id="SSF50475">
    <property type="entry name" value="FMN-binding split barrel"/>
    <property type="match status" value="1"/>
</dbReference>
<gene>
    <name evidence="7" type="ORF">B0H16DRAFT_1723019</name>
</gene>
<feature type="compositionally biased region" description="Polar residues" evidence="5">
    <location>
        <begin position="26"/>
        <end position="36"/>
    </location>
</feature>
<dbReference type="SMART" id="SM00903">
    <property type="entry name" value="Flavin_Reduct"/>
    <property type="match status" value="1"/>
</dbReference>
<dbReference type="PANTHER" id="PTHR33798:SF5">
    <property type="entry name" value="FLAVIN REDUCTASE LIKE DOMAIN-CONTAINING PROTEIN"/>
    <property type="match status" value="1"/>
</dbReference>
<name>A0AAD7NBJ5_9AGAR</name>
<protein>
    <recommendedName>
        <fullName evidence="6">Flavin reductase like domain-containing protein</fullName>
    </recommendedName>
</protein>
<comment type="similarity">
    <text evidence="4">Belongs to the flavoredoxin family.</text>
</comment>
<evidence type="ECO:0000256" key="2">
    <source>
        <dbReference type="ARBA" id="ARBA00022630"/>
    </source>
</evidence>